<organism evidence="3 4">
    <name type="scientific">Brenneria rubrifaciens</name>
    <dbReference type="NCBI Taxonomy" id="55213"/>
    <lineage>
        <taxon>Bacteria</taxon>
        <taxon>Pseudomonadati</taxon>
        <taxon>Pseudomonadota</taxon>
        <taxon>Gammaproteobacteria</taxon>
        <taxon>Enterobacterales</taxon>
        <taxon>Pectobacteriaceae</taxon>
        <taxon>Brenneria</taxon>
    </lineage>
</organism>
<sequence>MNSTRSEQQLTIIGNDGMASLVIPWCDLFCRRYPHISFNCTLKGSSTAIMALGADASWVAPMSRAPWPHELAAFVNAKGYLPTAIHVGYTGHGPRPSAKTPPAIYAHRSNPLPGLTMSQLAAVFSAGAPTGDIACWQQLGLGGKWRSRRIHLYGLRDNGKYATAFRHAYLAERHYPRHYEALADRKAVIEAVAEDPFGLGSLGWCNAAEFSQDVRIVPLASDAENAAFYTPQLSHVELGKYPLSSFISLYVDLPPGAKLSALLKAWLLLTLSPAGQTVIAGQTHSAEGYVPLPPAMLNIQREHVALM</sequence>
<dbReference type="Gene3D" id="3.40.190.10">
    <property type="entry name" value="Periplasmic binding protein-like II"/>
    <property type="match status" value="2"/>
</dbReference>
<dbReference type="Proteomes" id="UP000299580">
    <property type="component" value="Chromosome"/>
</dbReference>
<dbReference type="InterPro" id="IPR024370">
    <property type="entry name" value="PBP_domain"/>
</dbReference>
<keyword evidence="1" id="KW-0732">Signal</keyword>
<dbReference type="KEGG" id="brb:EH207_05125"/>
<keyword evidence="4" id="KW-1185">Reference proteome</keyword>
<evidence type="ECO:0000313" key="4">
    <source>
        <dbReference type="Proteomes" id="UP000299580"/>
    </source>
</evidence>
<protein>
    <submittedName>
        <fullName evidence="3">Phosphate-binding protein</fullName>
    </submittedName>
</protein>
<dbReference type="OrthoDB" id="9765713at2"/>
<dbReference type="PANTHER" id="PTHR30570">
    <property type="entry name" value="PERIPLASMIC PHOSPHATE BINDING COMPONENT OF PHOSPHATE ABC TRANSPORTER"/>
    <property type="match status" value="1"/>
</dbReference>
<evidence type="ECO:0000313" key="3">
    <source>
        <dbReference type="EMBL" id="QCR07957.1"/>
    </source>
</evidence>
<evidence type="ECO:0000256" key="1">
    <source>
        <dbReference type="ARBA" id="ARBA00022729"/>
    </source>
</evidence>
<dbReference type="RefSeq" id="WP_137713014.1">
    <property type="nucleotide sequence ID" value="NZ_CP034035.1"/>
</dbReference>
<feature type="domain" description="PBP" evidence="2">
    <location>
        <begin position="7"/>
        <end position="269"/>
    </location>
</feature>
<proteinExistence type="predicted"/>
<dbReference type="AlphaFoldDB" id="A0A4P8QM18"/>
<dbReference type="InterPro" id="IPR050811">
    <property type="entry name" value="Phosphate_ABC_transporter"/>
</dbReference>
<accession>A0A4P8QM18</accession>
<dbReference type="SUPFAM" id="SSF53850">
    <property type="entry name" value="Periplasmic binding protein-like II"/>
    <property type="match status" value="1"/>
</dbReference>
<name>A0A4P8QM18_9GAMM</name>
<reference evidence="3 4" key="1">
    <citation type="submission" date="2018-11" db="EMBL/GenBank/DDBJ databases">
        <title>Genome sequences of Brenneria nigrifluens and Brenneria rubrifaciens.</title>
        <authorList>
            <person name="Poret-Peterson A.T."/>
            <person name="McClean A.E."/>
            <person name="Kluepfel D.A."/>
        </authorList>
    </citation>
    <scope>NUCLEOTIDE SEQUENCE [LARGE SCALE GENOMIC DNA]</scope>
    <source>
        <strain evidence="3 4">6D370</strain>
    </source>
</reference>
<evidence type="ECO:0000259" key="2">
    <source>
        <dbReference type="Pfam" id="PF12849"/>
    </source>
</evidence>
<gene>
    <name evidence="3" type="ORF">EH207_05125</name>
</gene>
<dbReference type="PANTHER" id="PTHR30570:SF6">
    <property type="entry name" value="PHOSPHATE-BINDING PROTEIN PSTS"/>
    <property type="match status" value="1"/>
</dbReference>
<dbReference type="Pfam" id="PF12849">
    <property type="entry name" value="PBP_like_2"/>
    <property type="match status" value="1"/>
</dbReference>
<dbReference type="EMBL" id="CP034035">
    <property type="protein sequence ID" value="QCR07957.1"/>
    <property type="molecule type" value="Genomic_DNA"/>
</dbReference>